<reference evidence="4" key="1">
    <citation type="submission" date="2016-05" db="EMBL/GenBank/DDBJ databases">
        <authorList>
            <person name="Naeem Raeece"/>
        </authorList>
    </citation>
    <scope>NUCLEOTIDE SEQUENCE [LARGE SCALE GENOMIC DNA]</scope>
</reference>
<name>A0A1A8VYL6_PLAOA</name>
<evidence type="ECO:0000313" key="3">
    <source>
        <dbReference type="EMBL" id="SBS85697.1"/>
    </source>
</evidence>
<protein>
    <submittedName>
        <fullName evidence="3">Uncharacterized protein</fullName>
    </submittedName>
</protein>
<feature type="compositionally biased region" description="Polar residues" evidence="2">
    <location>
        <begin position="308"/>
        <end position="363"/>
    </location>
</feature>
<feature type="non-terminal residue" evidence="3">
    <location>
        <position position="602"/>
    </location>
</feature>
<evidence type="ECO:0000313" key="4">
    <source>
        <dbReference type="Proteomes" id="UP000078546"/>
    </source>
</evidence>
<evidence type="ECO:0000256" key="2">
    <source>
        <dbReference type="SAM" id="MobiDB-lite"/>
    </source>
</evidence>
<dbReference type="SUPFAM" id="SSF141571">
    <property type="entry name" value="Pentapeptide repeat-like"/>
    <property type="match status" value="1"/>
</dbReference>
<feature type="coiled-coil region" evidence="1">
    <location>
        <begin position="95"/>
        <end position="125"/>
    </location>
</feature>
<dbReference type="EMBL" id="FLQV01000240">
    <property type="protein sequence ID" value="SBS85697.1"/>
    <property type="molecule type" value="Genomic_DNA"/>
</dbReference>
<dbReference type="AlphaFoldDB" id="A0A1A8VYL6"/>
<accession>A0A1A8VYL6</accession>
<proteinExistence type="predicted"/>
<organism evidence="3 4">
    <name type="scientific">Plasmodium ovale curtisi</name>
    <dbReference type="NCBI Taxonomy" id="864141"/>
    <lineage>
        <taxon>Eukaryota</taxon>
        <taxon>Sar</taxon>
        <taxon>Alveolata</taxon>
        <taxon>Apicomplexa</taxon>
        <taxon>Aconoidasida</taxon>
        <taxon>Haemosporida</taxon>
        <taxon>Plasmodiidae</taxon>
        <taxon>Plasmodium</taxon>
        <taxon>Plasmodium (Plasmodium)</taxon>
    </lineage>
</organism>
<gene>
    <name evidence="3" type="ORF">POVCU1_012870</name>
</gene>
<feature type="region of interest" description="Disordered" evidence="2">
    <location>
        <begin position="300"/>
        <end position="363"/>
    </location>
</feature>
<sequence>MIYIKGENRLVSIAEEEVNEENYLLIKNILKDEKVSRDSWIEVSFMFYRKNHYKLFLDLVKEGDKFFSSHNDENTIFNVLLLMYHLEKIIHVKNINKEDELKIKLENLMNNIERKKIDVDSNEKENIPIGEKEYISHILIKGIYNINMYLYMLNKYDNKNGKNYFLSLFPLRETNEEVNNVTSSTMKGKIINEYINPLNYLIDSVNLFTYLVKINNYDFVASVYLSFALCLMYKLDVCIEFSSYVLLRIVHFENFLHSLSHKYRCAYLQKEDDNCASVQTVKKGAQGWIASFLGREKGPYSDAADKSATVNSGADNSGADNSGADNSGADNSGADNSGADNSGADNSGADNSGADNSGADNSGADNGAREHLLRCIELKNLLSTLRSLKSLVKHIIGVCYVKKRNFSMASYCFTSSLKIDNYCSSFLTNSWLLLMNYINKITQYNDFVKTESTYNFLKYSPCGNHVNIPNREVLLLHDPDNDKTERSICNEGNHKMDKSVMNNKIRLDNANRFRDVHIKDIINLTLFFYTRYLQNGFMIYSKNVMKAVIESNKVYTIDKNDIYECDESIEINNNENIFLKDDNYNLYLNRNIISMYLDICEL</sequence>
<keyword evidence="1" id="KW-0175">Coiled coil</keyword>
<evidence type="ECO:0000256" key="1">
    <source>
        <dbReference type="SAM" id="Coils"/>
    </source>
</evidence>
<dbReference type="Proteomes" id="UP000078546">
    <property type="component" value="Unassembled WGS sequence"/>
</dbReference>
<dbReference type="Gene3D" id="2.160.20.80">
    <property type="entry name" value="E3 ubiquitin-protein ligase SopA"/>
    <property type="match status" value="1"/>
</dbReference>